<dbReference type="SUPFAM" id="SSF53850">
    <property type="entry name" value="Periplasmic binding protein-like II"/>
    <property type="match status" value="1"/>
</dbReference>
<feature type="domain" description="HTH lysR-type" evidence="5">
    <location>
        <begin position="1"/>
        <end position="58"/>
    </location>
</feature>
<dbReference type="AlphaFoldDB" id="A0A7X5JAD2"/>
<dbReference type="GO" id="GO:0009089">
    <property type="term" value="P:lysine biosynthetic process via diaminopimelate"/>
    <property type="evidence" value="ECO:0007669"/>
    <property type="project" value="TreeGrafter"/>
</dbReference>
<dbReference type="InterPro" id="IPR037424">
    <property type="entry name" value="NocR_PBP2"/>
</dbReference>
<dbReference type="CDD" id="cd08415">
    <property type="entry name" value="PBP2_LysR_opines_like"/>
    <property type="match status" value="1"/>
</dbReference>
<evidence type="ECO:0000256" key="1">
    <source>
        <dbReference type="ARBA" id="ARBA00009437"/>
    </source>
</evidence>
<dbReference type="InterPro" id="IPR036388">
    <property type="entry name" value="WH-like_DNA-bd_sf"/>
</dbReference>
<reference evidence="6 7" key="1">
    <citation type="submission" date="2020-01" db="EMBL/GenBank/DDBJ databases">
        <authorList>
            <person name="Peng S.Y."/>
            <person name="Li J."/>
            <person name="Wang M."/>
            <person name="Wang L."/>
            <person name="Wang C.Q."/>
            <person name="Wang J.R."/>
        </authorList>
    </citation>
    <scope>NUCLEOTIDE SEQUENCE [LARGE SCALE GENOMIC DNA]</scope>
    <source>
        <strain evidence="6 7">XCT-53</strain>
    </source>
</reference>
<dbReference type="GO" id="GO:0003700">
    <property type="term" value="F:DNA-binding transcription factor activity"/>
    <property type="evidence" value="ECO:0007669"/>
    <property type="project" value="InterPro"/>
</dbReference>
<protein>
    <submittedName>
        <fullName evidence="6">LysR family transcriptional regulator</fullName>
    </submittedName>
</protein>
<dbReference type="Proteomes" id="UP000586722">
    <property type="component" value="Unassembled WGS sequence"/>
</dbReference>
<dbReference type="PRINTS" id="PR00039">
    <property type="entry name" value="HTHLYSR"/>
</dbReference>
<dbReference type="Pfam" id="PF03466">
    <property type="entry name" value="LysR_substrate"/>
    <property type="match status" value="1"/>
</dbReference>
<evidence type="ECO:0000313" key="6">
    <source>
        <dbReference type="EMBL" id="NBN79321.1"/>
    </source>
</evidence>
<name>A0A7X5JAD2_9HYPH</name>
<dbReference type="InterPro" id="IPR036390">
    <property type="entry name" value="WH_DNA-bd_sf"/>
</dbReference>
<dbReference type="Pfam" id="PF00126">
    <property type="entry name" value="HTH_1"/>
    <property type="match status" value="1"/>
</dbReference>
<evidence type="ECO:0000256" key="2">
    <source>
        <dbReference type="ARBA" id="ARBA00023015"/>
    </source>
</evidence>
<dbReference type="Gene3D" id="1.10.10.10">
    <property type="entry name" value="Winged helix-like DNA-binding domain superfamily/Winged helix DNA-binding domain"/>
    <property type="match status" value="1"/>
</dbReference>
<dbReference type="EMBL" id="JAABLQ010000001">
    <property type="protein sequence ID" value="NBN79321.1"/>
    <property type="molecule type" value="Genomic_DNA"/>
</dbReference>
<evidence type="ECO:0000313" key="7">
    <source>
        <dbReference type="Proteomes" id="UP000586722"/>
    </source>
</evidence>
<dbReference type="RefSeq" id="WP_161708941.1">
    <property type="nucleotide sequence ID" value="NZ_JAABLQ010000001.1"/>
</dbReference>
<evidence type="ECO:0000256" key="4">
    <source>
        <dbReference type="ARBA" id="ARBA00023163"/>
    </source>
</evidence>
<dbReference type="InterPro" id="IPR005119">
    <property type="entry name" value="LysR_subst-bd"/>
</dbReference>
<keyword evidence="2" id="KW-0805">Transcription regulation</keyword>
<dbReference type="Gene3D" id="3.40.190.290">
    <property type="match status" value="1"/>
</dbReference>
<keyword evidence="3" id="KW-0238">DNA-binding</keyword>
<dbReference type="PROSITE" id="PS50931">
    <property type="entry name" value="HTH_LYSR"/>
    <property type="match status" value="1"/>
</dbReference>
<dbReference type="GO" id="GO:0010628">
    <property type="term" value="P:positive regulation of gene expression"/>
    <property type="evidence" value="ECO:0007669"/>
    <property type="project" value="TreeGrafter"/>
</dbReference>
<organism evidence="6 7">
    <name type="scientific">Pannonibacter tanglangensis</name>
    <dbReference type="NCBI Taxonomy" id="2750084"/>
    <lineage>
        <taxon>Bacteria</taxon>
        <taxon>Pseudomonadati</taxon>
        <taxon>Pseudomonadota</taxon>
        <taxon>Alphaproteobacteria</taxon>
        <taxon>Hyphomicrobiales</taxon>
        <taxon>Stappiaceae</taxon>
        <taxon>Pannonibacter</taxon>
    </lineage>
</organism>
<dbReference type="PANTHER" id="PTHR30427:SF1">
    <property type="entry name" value="TRANSCRIPTIONAL ACTIVATOR PROTEIN LYSR"/>
    <property type="match status" value="1"/>
</dbReference>
<sequence>MNLRQIEIFQAVFAAGTASKAAVLLNLSQPAVSKAVQDLERSIGFALFDRSTGRMVPTAEGELFHREVEQTFAGLSRLRSSAARIRDFGSGEIRLASLSALSTNIVPKAIAAFRQRHPQVAITFQTQMSSTIRDLVAAGQFDIGLTSDEVDATGVTVEPFAIYRAAIALPEGHPLCAKPVLSPPDLHGEAFVALAPEDRTRQKLETVLAAAGAVPRIVLETPYSTTVCAMVQAGIGCGLINPLNAEPFLGRGLTWRPFEPALYFCTLLLTPPGRRGSRIAEDARTLLMSFAGERPALPADLHHVPEG</sequence>
<gene>
    <name evidence="6" type="ORF">GWI72_13675</name>
</gene>
<dbReference type="GO" id="GO:0043565">
    <property type="term" value="F:sequence-specific DNA binding"/>
    <property type="evidence" value="ECO:0007669"/>
    <property type="project" value="TreeGrafter"/>
</dbReference>
<keyword evidence="7" id="KW-1185">Reference proteome</keyword>
<dbReference type="SUPFAM" id="SSF46785">
    <property type="entry name" value="Winged helix' DNA-binding domain"/>
    <property type="match status" value="1"/>
</dbReference>
<dbReference type="InterPro" id="IPR000847">
    <property type="entry name" value="LysR_HTH_N"/>
</dbReference>
<comment type="similarity">
    <text evidence="1">Belongs to the LysR transcriptional regulatory family.</text>
</comment>
<accession>A0A7X5JAD2</accession>
<comment type="caution">
    <text evidence="6">The sequence shown here is derived from an EMBL/GenBank/DDBJ whole genome shotgun (WGS) entry which is preliminary data.</text>
</comment>
<dbReference type="PANTHER" id="PTHR30427">
    <property type="entry name" value="TRANSCRIPTIONAL ACTIVATOR PROTEIN LYSR"/>
    <property type="match status" value="1"/>
</dbReference>
<keyword evidence="4" id="KW-0804">Transcription</keyword>
<proteinExistence type="inferred from homology"/>
<evidence type="ECO:0000259" key="5">
    <source>
        <dbReference type="PROSITE" id="PS50931"/>
    </source>
</evidence>
<evidence type="ECO:0000256" key="3">
    <source>
        <dbReference type="ARBA" id="ARBA00023125"/>
    </source>
</evidence>